<protein>
    <recommendedName>
        <fullName evidence="1">SnoaL-like domain-containing protein</fullName>
    </recommendedName>
</protein>
<proteinExistence type="predicted"/>
<dbReference type="EMBL" id="BDUD01000001">
    <property type="protein sequence ID" value="GBG17967.1"/>
    <property type="molecule type" value="Genomic_DNA"/>
</dbReference>
<dbReference type="InterPro" id="IPR037401">
    <property type="entry name" value="SnoaL-like"/>
</dbReference>
<evidence type="ECO:0000313" key="3">
    <source>
        <dbReference type="Proteomes" id="UP000245124"/>
    </source>
</evidence>
<name>A0A2R5FH62_NOSCO</name>
<accession>A0A2R5FH62</accession>
<evidence type="ECO:0000313" key="2">
    <source>
        <dbReference type="EMBL" id="GBG17967.1"/>
    </source>
</evidence>
<feature type="domain" description="SnoaL-like" evidence="1">
    <location>
        <begin position="11"/>
        <end position="139"/>
    </location>
</feature>
<dbReference type="AlphaFoldDB" id="A0A2R5FH62"/>
<sequence>MKETLEEAKIKERVNDWLAAFSPGNKPFDFSVLDTLYWQDEKFLAFDTLSPQTTRIQGWQSYEEVWKPFMVAIAQWQVKPVGDIRIWTNDNIAVSALIFQSSATTIAKEAVVITAHATLVWENRQGQWRIIHEHISNPVNIDVN</sequence>
<evidence type="ECO:0000259" key="1">
    <source>
        <dbReference type="Pfam" id="PF13474"/>
    </source>
</evidence>
<dbReference type="Pfam" id="PF13474">
    <property type="entry name" value="SnoaL_3"/>
    <property type="match status" value="1"/>
</dbReference>
<dbReference type="SUPFAM" id="SSF54427">
    <property type="entry name" value="NTF2-like"/>
    <property type="match status" value="1"/>
</dbReference>
<reference evidence="2 3" key="1">
    <citation type="submission" date="2017-06" db="EMBL/GenBank/DDBJ databases">
        <title>Genome sequencing of cyanobaciteial culture collection at National Institute for Environmental Studies (NIES).</title>
        <authorList>
            <person name="Hirose Y."/>
            <person name="Shimura Y."/>
            <person name="Fujisawa T."/>
            <person name="Nakamura Y."/>
            <person name="Kawachi M."/>
        </authorList>
    </citation>
    <scope>NUCLEOTIDE SEQUENCE [LARGE SCALE GENOMIC DNA]</scope>
    <source>
        <strain evidence="2 3">NIES-4072</strain>
    </source>
</reference>
<keyword evidence="3" id="KW-1185">Reference proteome</keyword>
<gene>
    <name evidence="2" type="ORF">NIES4072_16290</name>
</gene>
<dbReference type="OrthoDB" id="9795306at2"/>
<dbReference type="RefSeq" id="WP_109008071.1">
    <property type="nucleotide sequence ID" value="NZ_BDUD01000001.1"/>
</dbReference>
<comment type="caution">
    <text evidence="2">The sequence shown here is derived from an EMBL/GenBank/DDBJ whole genome shotgun (WGS) entry which is preliminary data.</text>
</comment>
<dbReference type="InterPro" id="IPR032710">
    <property type="entry name" value="NTF2-like_dom_sf"/>
</dbReference>
<organism evidence="2 3">
    <name type="scientific">Nostoc commune NIES-4072</name>
    <dbReference type="NCBI Taxonomy" id="2005467"/>
    <lineage>
        <taxon>Bacteria</taxon>
        <taxon>Bacillati</taxon>
        <taxon>Cyanobacteriota</taxon>
        <taxon>Cyanophyceae</taxon>
        <taxon>Nostocales</taxon>
        <taxon>Nostocaceae</taxon>
        <taxon>Nostoc</taxon>
    </lineage>
</organism>
<dbReference type="Gene3D" id="3.10.450.50">
    <property type="match status" value="1"/>
</dbReference>
<dbReference type="Proteomes" id="UP000245124">
    <property type="component" value="Unassembled WGS sequence"/>
</dbReference>